<evidence type="ECO:0000313" key="1">
    <source>
        <dbReference type="EMBL" id="AOR73528.1"/>
    </source>
</evidence>
<dbReference type="PATRIC" id="fig|1613.112.peg.50"/>
<name>A0A1D7ZUI7_LIMFE</name>
<reference evidence="1 3" key="1">
    <citation type="submission" date="2016-09" db="EMBL/GenBank/DDBJ databases">
        <title>Genome Sequence of the Lactobacillus fermentum strain NCC2970 (CNCM I-5068).</title>
        <authorList>
            <person name="Barretto C."/>
            <person name="Ngom-Bru C."/>
            <person name="Genevaz A."/>
            <person name="Fournier C."/>
            <person name="Moine D."/>
            <person name="Kassam M."/>
            <person name="Iltis A."/>
            <person name="Sagory-Zalkind P."/>
            <person name="Faucherand G."/>
            <person name="Descombes P."/>
            <person name="Duboux S."/>
        </authorList>
    </citation>
    <scope>NUCLEOTIDE SEQUENCE [LARGE SCALE GENOMIC DNA]</scope>
    <source>
        <strain evidence="1 3">NCC2970</strain>
    </source>
</reference>
<evidence type="ECO:0000313" key="2">
    <source>
        <dbReference type="EMBL" id="QIX58714.1"/>
    </source>
</evidence>
<dbReference type="EMBL" id="CP017151">
    <property type="protein sequence ID" value="AOR73528.1"/>
    <property type="molecule type" value="Genomic_DNA"/>
</dbReference>
<dbReference type="Proteomes" id="UP000503169">
    <property type="component" value="Chromosome"/>
</dbReference>
<dbReference type="EMBL" id="CP050919">
    <property type="protein sequence ID" value="QIX58714.1"/>
    <property type="molecule type" value="Genomic_DNA"/>
</dbReference>
<protein>
    <submittedName>
        <fullName evidence="1">Uncharacterized protein</fullName>
    </submittedName>
</protein>
<organism evidence="1 3">
    <name type="scientific">Limosilactobacillus fermentum</name>
    <name type="common">Lactobacillus fermentum</name>
    <dbReference type="NCBI Taxonomy" id="1613"/>
    <lineage>
        <taxon>Bacteria</taxon>
        <taxon>Bacillati</taxon>
        <taxon>Bacillota</taxon>
        <taxon>Bacilli</taxon>
        <taxon>Lactobacillales</taxon>
        <taxon>Lactobacillaceae</taxon>
        <taxon>Limosilactobacillus</taxon>
    </lineage>
</organism>
<proteinExistence type="predicted"/>
<dbReference type="RefSeq" id="WP_003683553.1">
    <property type="nucleotide sequence ID" value="NZ_AP024320.1"/>
</dbReference>
<reference evidence="2 4" key="2">
    <citation type="submission" date="2020-04" db="EMBL/GenBank/DDBJ databases">
        <title>Novel strain L. Fermentum HFD1 producer antibacterial peptides.</title>
        <authorList>
            <person name="Ozhegov G.D."/>
            <person name="Pavlova A.S."/>
            <person name="Zhuravleva D.E."/>
            <person name="Gogoleva N.V."/>
            <person name="Shagimardanova E.I."/>
            <person name="Markelova M.I."/>
            <person name="Yarullina D.R."/>
            <person name="Kayumov A.R."/>
        </authorList>
    </citation>
    <scope>NUCLEOTIDE SEQUENCE [LARGE SCALE GENOMIC DNA]</scope>
    <source>
        <strain evidence="2 4">HFD1</strain>
    </source>
</reference>
<dbReference type="AlphaFoldDB" id="A0A1D7ZUI7"/>
<evidence type="ECO:0000313" key="4">
    <source>
        <dbReference type="Proteomes" id="UP000503169"/>
    </source>
</evidence>
<gene>
    <name evidence="2" type="ORF">HCY95_01151</name>
    <name evidence="1" type="ORF">LACFE_CDS0045</name>
</gene>
<accession>A0A1D7ZUI7</accession>
<evidence type="ECO:0000313" key="3">
    <source>
        <dbReference type="Proteomes" id="UP000094714"/>
    </source>
</evidence>
<sequence length="91" mass="9933">MNDDFLRGYYQGAVETAPASLSAYDTATLAMTMVVQHLRHTNLPEERITDLVNHLLFTTAGDPTTAARLLELTKAELESLAARLMAKGLGK</sequence>
<dbReference type="Proteomes" id="UP000094714">
    <property type="component" value="Chromosome"/>
</dbReference>